<dbReference type="CDD" id="cd00761">
    <property type="entry name" value="Glyco_tranf_GTA_type"/>
    <property type="match status" value="1"/>
</dbReference>
<dbReference type="Gene3D" id="3.90.550.10">
    <property type="entry name" value="Spore Coat Polysaccharide Biosynthesis Protein SpsA, Chain A"/>
    <property type="match status" value="1"/>
</dbReference>
<proteinExistence type="predicted"/>
<organism evidence="6 7">
    <name type="scientific">Phocaeicola vulgatus</name>
    <name type="common">Bacteroides vulgatus</name>
    <dbReference type="NCBI Taxonomy" id="821"/>
    <lineage>
        <taxon>Bacteria</taxon>
        <taxon>Pseudomonadati</taxon>
        <taxon>Bacteroidota</taxon>
        <taxon>Bacteroidia</taxon>
        <taxon>Bacteroidales</taxon>
        <taxon>Bacteroidaceae</taxon>
        <taxon>Phocaeicola</taxon>
    </lineage>
</organism>
<dbReference type="Pfam" id="PF00535">
    <property type="entry name" value="Glycos_transf_2"/>
    <property type="match status" value="1"/>
</dbReference>
<evidence type="ECO:0000256" key="1">
    <source>
        <dbReference type="ARBA" id="ARBA00022676"/>
    </source>
</evidence>
<reference evidence="6 7" key="1">
    <citation type="submission" date="2018-08" db="EMBL/GenBank/DDBJ databases">
        <title>A genome reference for cultivated species of the human gut microbiota.</title>
        <authorList>
            <person name="Zou Y."/>
            <person name="Xue W."/>
            <person name="Luo G."/>
        </authorList>
    </citation>
    <scope>NUCLEOTIDE SEQUENCE [LARGE SCALE GENOMIC DNA]</scope>
    <source>
        <strain evidence="6 7">AF18-14</strain>
    </source>
</reference>
<dbReference type="AlphaFoldDB" id="A0A413M386"/>
<feature type="domain" description="Glycosyltransferase 2-like" evidence="3">
    <location>
        <begin position="4"/>
        <end position="159"/>
    </location>
</feature>
<keyword evidence="2 6" id="KW-0808">Transferase</keyword>
<dbReference type="InterPro" id="IPR001173">
    <property type="entry name" value="Glyco_trans_2-like"/>
</dbReference>
<dbReference type="RefSeq" id="WP_007840291.1">
    <property type="nucleotide sequence ID" value="NZ_BAABZK010000001.1"/>
</dbReference>
<dbReference type="InterPro" id="IPR029044">
    <property type="entry name" value="Nucleotide-diphossugar_trans"/>
</dbReference>
<comment type="caution">
    <text evidence="6">The sequence shown here is derived from an EMBL/GenBank/DDBJ whole genome shotgun (WGS) entry which is preliminary data.</text>
</comment>
<gene>
    <name evidence="6" type="ORF">DWX04_11905</name>
    <name evidence="4" type="ORF">GAY76_14255</name>
    <name evidence="5" type="ORF">RVY68_17045</name>
</gene>
<evidence type="ECO:0000313" key="6">
    <source>
        <dbReference type="EMBL" id="RGT92683.1"/>
    </source>
</evidence>
<dbReference type="Proteomes" id="UP000462922">
    <property type="component" value="Unassembled WGS sequence"/>
</dbReference>
<evidence type="ECO:0000256" key="2">
    <source>
        <dbReference type="ARBA" id="ARBA00022679"/>
    </source>
</evidence>
<reference evidence="5" key="3">
    <citation type="submission" date="2023-10" db="EMBL/GenBank/DDBJ databases">
        <title>Genome of potential pathogenic bacteria in Crohn's disease.</title>
        <authorList>
            <person name="Rodriguez-Palacios A."/>
        </authorList>
    </citation>
    <scope>NUCLEOTIDE SEQUENCE</scope>
    <source>
        <strain evidence="5">CavFT-hAR107</strain>
    </source>
</reference>
<dbReference type="GO" id="GO:0016758">
    <property type="term" value="F:hexosyltransferase activity"/>
    <property type="evidence" value="ECO:0007669"/>
    <property type="project" value="UniProtKB-ARBA"/>
</dbReference>
<evidence type="ECO:0000313" key="5">
    <source>
        <dbReference type="EMBL" id="MDU0250344.1"/>
    </source>
</evidence>
<evidence type="ECO:0000313" key="8">
    <source>
        <dbReference type="Proteomes" id="UP000462922"/>
    </source>
</evidence>
<evidence type="ECO:0000313" key="7">
    <source>
        <dbReference type="Proteomes" id="UP000283833"/>
    </source>
</evidence>
<reference evidence="4 8" key="2">
    <citation type="journal article" date="2019" name="Nat. Med.">
        <title>A library of human gut bacterial isolates paired with longitudinal multiomics data enables mechanistic microbiome research.</title>
        <authorList>
            <person name="Poyet M."/>
            <person name="Groussin M."/>
            <person name="Gibbons S.M."/>
            <person name="Avila-Pacheco J."/>
            <person name="Jiang X."/>
            <person name="Kearney S.M."/>
            <person name="Perrotta A.R."/>
            <person name="Berdy B."/>
            <person name="Zhao S."/>
            <person name="Lieberman T.D."/>
            <person name="Swanson P.K."/>
            <person name="Smith M."/>
            <person name="Roesemann S."/>
            <person name="Alexander J.E."/>
            <person name="Rich S.A."/>
            <person name="Livny J."/>
            <person name="Vlamakis H."/>
            <person name="Clish C."/>
            <person name="Bullock K."/>
            <person name="Deik A."/>
            <person name="Scott J."/>
            <person name="Pierce K.A."/>
            <person name="Xavier R.J."/>
            <person name="Alm E.J."/>
        </authorList>
    </citation>
    <scope>NUCLEOTIDE SEQUENCE [LARGE SCALE GENOMIC DNA]</scope>
    <source>
        <strain evidence="4 8">BIOML-A110</strain>
    </source>
</reference>
<dbReference type="EMBL" id="WDAX01000033">
    <property type="protein sequence ID" value="KAB6571673.1"/>
    <property type="molecule type" value="Genomic_DNA"/>
</dbReference>
<dbReference type="PANTHER" id="PTHR22916">
    <property type="entry name" value="GLYCOSYLTRANSFERASE"/>
    <property type="match status" value="1"/>
</dbReference>
<keyword evidence="1 5" id="KW-0328">Glycosyltransferase</keyword>
<protein>
    <submittedName>
        <fullName evidence="6">Glycosyltransferase</fullName>
        <ecNumber evidence="5">2.4.-.-</ecNumber>
    </submittedName>
</protein>
<dbReference type="Proteomes" id="UP000283833">
    <property type="component" value="Unassembled WGS sequence"/>
</dbReference>
<dbReference type="SUPFAM" id="SSF53448">
    <property type="entry name" value="Nucleotide-diphospho-sugar transferases"/>
    <property type="match status" value="1"/>
</dbReference>
<dbReference type="EMBL" id="QRXI01000014">
    <property type="protein sequence ID" value="RGT92683.1"/>
    <property type="molecule type" value="Genomic_DNA"/>
</dbReference>
<dbReference type="EMBL" id="JAWDHD010000012">
    <property type="protein sequence ID" value="MDU0250344.1"/>
    <property type="molecule type" value="Genomic_DNA"/>
</dbReference>
<dbReference type="Proteomes" id="UP001181258">
    <property type="component" value="Unassembled WGS sequence"/>
</dbReference>
<dbReference type="EC" id="2.4.-.-" evidence="5"/>
<evidence type="ECO:0000259" key="3">
    <source>
        <dbReference type="Pfam" id="PF00535"/>
    </source>
</evidence>
<name>A0A413M386_PHOVU</name>
<dbReference type="PANTHER" id="PTHR22916:SF51">
    <property type="entry name" value="GLYCOSYLTRANSFERASE EPSH-RELATED"/>
    <property type="match status" value="1"/>
</dbReference>
<sequence length="316" mass="36980">MKLSIIVPVYNVEKYIVKCISSLLDQQTNDYEIIIVNDGTKDKSIDLIKKTFNDSKIAIIEQENQGLSAARNTGVRHSKGEYIWFVDSDDWIAKGGIDELIPILDGHTELVYQSKVYHIIENKKQLIVRNDFDGELNGVQFMAFKMPLCCAPYYIILRSFWKKNNFMFYEGILHEDNEIMPKVVYIASKMKCIHIPLYNYSIRSESITHSYNPKRFKSLEIVCNSLFVYLKSHVRKEHAWAFSQSIIPMIYFLLESVHNGNKKEQEEVNNFFSAEKGYMSLLMEYGNWKAKIFSFMVILRQGHAVDIYRFLRKISK</sequence>
<evidence type="ECO:0000313" key="4">
    <source>
        <dbReference type="EMBL" id="KAB6571673.1"/>
    </source>
</evidence>
<accession>A0A413M386</accession>